<feature type="region of interest" description="Disordered" evidence="1">
    <location>
        <begin position="1"/>
        <end position="26"/>
    </location>
</feature>
<gene>
    <name evidence="2" type="ORF">J2S90_004310</name>
    <name evidence="3" type="ORF">J2S93_004246</name>
</gene>
<dbReference type="AlphaFoldDB" id="A0AAW8DK44"/>
<protein>
    <submittedName>
        <fullName evidence="2">Uncharacterized protein</fullName>
    </submittedName>
</protein>
<sequence>MSQFRSEPGPRIGFAKDSDPETAGWANAGIGLEGERLDVGGVNPWSGAPWISLHQWIVVSHPAHPRQRHRADIYQVRGPNESLVAFAAAELSNGVWGFYVPDPVREKPHRS</sequence>
<comment type="caution">
    <text evidence="2">The sequence shown here is derived from an EMBL/GenBank/DDBJ whole genome shotgun (WGS) entry which is preliminary data.</text>
</comment>
<keyword evidence="4" id="KW-1185">Reference proteome</keyword>
<evidence type="ECO:0000313" key="4">
    <source>
        <dbReference type="Proteomes" id="UP001230951"/>
    </source>
</evidence>
<name>A0AAW8DK44_9MICC</name>
<dbReference type="EMBL" id="JAUSTF010000016">
    <property type="protein sequence ID" value="MDQ0182789.1"/>
    <property type="molecule type" value="Genomic_DNA"/>
</dbReference>
<reference evidence="2 4" key="1">
    <citation type="submission" date="2023-07" db="EMBL/GenBank/DDBJ databases">
        <title>Sorghum-associated microbial communities from plants grown in Nebraska, USA.</title>
        <authorList>
            <person name="Schachtman D."/>
        </authorList>
    </citation>
    <scope>NUCLEOTIDE SEQUENCE</scope>
    <source>
        <strain evidence="2">DS1006</strain>
        <strain evidence="3 4">DS1016</strain>
    </source>
</reference>
<dbReference type="Proteomes" id="UP001242995">
    <property type="component" value="Unassembled WGS sequence"/>
</dbReference>
<evidence type="ECO:0000313" key="2">
    <source>
        <dbReference type="EMBL" id="MDP9907318.1"/>
    </source>
</evidence>
<accession>A0AAW8DK44</accession>
<proteinExistence type="predicted"/>
<dbReference type="EMBL" id="JAUSRG010000020">
    <property type="protein sequence ID" value="MDP9907318.1"/>
    <property type="molecule type" value="Genomic_DNA"/>
</dbReference>
<organism evidence="2 5">
    <name type="scientific">Arthrobacter bambusae</name>
    <dbReference type="NCBI Taxonomy" id="1338426"/>
    <lineage>
        <taxon>Bacteria</taxon>
        <taxon>Bacillati</taxon>
        <taxon>Actinomycetota</taxon>
        <taxon>Actinomycetes</taxon>
        <taxon>Micrococcales</taxon>
        <taxon>Micrococcaceae</taxon>
        <taxon>Arthrobacter</taxon>
    </lineage>
</organism>
<evidence type="ECO:0000313" key="5">
    <source>
        <dbReference type="Proteomes" id="UP001242995"/>
    </source>
</evidence>
<evidence type="ECO:0000256" key="1">
    <source>
        <dbReference type="SAM" id="MobiDB-lite"/>
    </source>
</evidence>
<dbReference type="RefSeq" id="WP_306963966.1">
    <property type="nucleotide sequence ID" value="NZ_JAUSRG010000020.1"/>
</dbReference>
<evidence type="ECO:0000313" key="3">
    <source>
        <dbReference type="EMBL" id="MDQ0182789.1"/>
    </source>
</evidence>
<dbReference type="Proteomes" id="UP001230951">
    <property type="component" value="Unassembled WGS sequence"/>
</dbReference>